<dbReference type="Proteomes" id="UP000192610">
    <property type="component" value="Unassembled WGS sequence"/>
</dbReference>
<dbReference type="OrthoDB" id="9789406at2"/>
<keyword evidence="3 4" id="KW-0560">Oxidoreductase</keyword>
<dbReference type="GO" id="GO:0006979">
    <property type="term" value="P:response to oxidative stress"/>
    <property type="evidence" value="ECO:0007669"/>
    <property type="project" value="InterPro"/>
</dbReference>
<dbReference type="AlphaFoldDB" id="A0A1V9EX43"/>
<keyword evidence="6" id="KW-1185">Reference proteome</keyword>
<dbReference type="CDD" id="cd00340">
    <property type="entry name" value="GSH_Peroxidase"/>
    <property type="match status" value="1"/>
</dbReference>
<sequence length="209" mass="23622">MTLKQRFLKTVYPLWIAFTKLMDKNTNVLINSDNAQPAESIYALQIPLNNGNTISLEAYKGKKIMLVNTASNCGYTNQYDDLQKLYQQFNNQLEIIAFPANDFKEQEKGSDSDIAQFCKINFGVTFPLAQKSVVVKSNEQNPIFKWLTNKAKNGWNEKAPSWNFSKYLIDEQGTLTHYFDPSVSPMGEEVVKAVGSGMKGRGQKAEGRE</sequence>
<dbReference type="STRING" id="354355.SAMN05660816_00479"/>
<keyword evidence="2 4" id="KW-0575">Peroxidase</keyword>
<protein>
    <recommendedName>
        <fullName evidence="4">Glutathione peroxidase</fullName>
    </recommendedName>
</protein>
<dbReference type="SUPFAM" id="SSF52833">
    <property type="entry name" value="Thioredoxin-like"/>
    <property type="match status" value="1"/>
</dbReference>
<evidence type="ECO:0000256" key="4">
    <source>
        <dbReference type="RuleBase" id="RU000499"/>
    </source>
</evidence>
<reference evidence="6" key="1">
    <citation type="submission" date="2016-04" db="EMBL/GenBank/DDBJ databases">
        <authorList>
            <person name="Chen L."/>
            <person name="Zhuang W."/>
            <person name="Wang G."/>
        </authorList>
    </citation>
    <scope>NUCLEOTIDE SEQUENCE [LARGE SCALE GENOMIC DNA]</scope>
    <source>
        <strain evidence="6">17621</strain>
    </source>
</reference>
<dbReference type="InterPro" id="IPR029759">
    <property type="entry name" value="GPX_AS"/>
</dbReference>
<organism evidence="5 6">
    <name type="scientific">Niastella yeongjuensis</name>
    <dbReference type="NCBI Taxonomy" id="354355"/>
    <lineage>
        <taxon>Bacteria</taxon>
        <taxon>Pseudomonadati</taxon>
        <taxon>Bacteroidota</taxon>
        <taxon>Chitinophagia</taxon>
        <taxon>Chitinophagales</taxon>
        <taxon>Chitinophagaceae</taxon>
        <taxon>Niastella</taxon>
    </lineage>
</organism>
<evidence type="ECO:0000256" key="3">
    <source>
        <dbReference type="ARBA" id="ARBA00023002"/>
    </source>
</evidence>
<accession>A0A1V9EX43</accession>
<dbReference type="EMBL" id="LVXG01000012">
    <property type="protein sequence ID" value="OQP50696.1"/>
    <property type="molecule type" value="Genomic_DNA"/>
</dbReference>
<dbReference type="PANTHER" id="PTHR11592">
    <property type="entry name" value="GLUTATHIONE PEROXIDASE"/>
    <property type="match status" value="1"/>
</dbReference>
<dbReference type="Gene3D" id="3.40.30.10">
    <property type="entry name" value="Glutaredoxin"/>
    <property type="match status" value="1"/>
</dbReference>
<dbReference type="PROSITE" id="PS00460">
    <property type="entry name" value="GLUTATHIONE_PEROXID_1"/>
    <property type="match status" value="1"/>
</dbReference>
<proteinExistence type="inferred from homology"/>
<dbReference type="PANTHER" id="PTHR11592:SF134">
    <property type="entry name" value="PHOSPHOLIPID HYDROPEROXIDE GLUTATHIONE PEROXIDASE"/>
    <property type="match status" value="1"/>
</dbReference>
<dbReference type="Pfam" id="PF00255">
    <property type="entry name" value="GSHPx"/>
    <property type="match status" value="1"/>
</dbReference>
<gene>
    <name evidence="5" type="ORF">A4H97_02325</name>
</gene>
<name>A0A1V9EX43_9BACT</name>
<evidence type="ECO:0000256" key="2">
    <source>
        <dbReference type="ARBA" id="ARBA00022559"/>
    </source>
</evidence>
<dbReference type="PROSITE" id="PS51355">
    <property type="entry name" value="GLUTATHIONE_PEROXID_3"/>
    <property type="match status" value="1"/>
</dbReference>
<evidence type="ECO:0000313" key="6">
    <source>
        <dbReference type="Proteomes" id="UP000192610"/>
    </source>
</evidence>
<dbReference type="GO" id="GO:0004601">
    <property type="term" value="F:peroxidase activity"/>
    <property type="evidence" value="ECO:0007669"/>
    <property type="project" value="UniProtKB-KW"/>
</dbReference>
<comment type="caution">
    <text evidence="5">The sequence shown here is derived from an EMBL/GenBank/DDBJ whole genome shotgun (WGS) entry which is preliminary data.</text>
</comment>
<dbReference type="InterPro" id="IPR000889">
    <property type="entry name" value="Glutathione_peroxidase"/>
</dbReference>
<evidence type="ECO:0000256" key="1">
    <source>
        <dbReference type="ARBA" id="ARBA00006926"/>
    </source>
</evidence>
<evidence type="ECO:0000313" key="5">
    <source>
        <dbReference type="EMBL" id="OQP50696.1"/>
    </source>
</evidence>
<dbReference type="InterPro" id="IPR036249">
    <property type="entry name" value="Thioredoxin-like_sf"/>
</dbReference>
<comment type="similarity">
    <text evidence="1 4">Belongs to the glutathione peroxidase family.</text>
</comment>
<dbReference type="PRINTS" id="PR01011">
    <property type="entry name" value="GLUTPROXDASE"/>
</dbReference>